<feature type="chain" id="PRO_5042024445" description="Heavy metal binding domain-containing protein" evidence="1">
    <location>
        <begin position="20"/>
        <end position="68"/>
    </location>
</feature>
<evidence type="ECO:0000256" key="1">
    <source>
        <dbReference type="SAM" id="SignalP"/>
    </source>
</evidence>
<gene>
    <name evidence="3" type="ORF">EGI31_00985</name>
</gene>
<dbReference type="EMBL" id="RJUF01000001">
    <property type="protein sequence ID" value="MCP9761509.1"/>
    <property type="molecule type" value="Genomic_DNA"/>
</dbReference>
<sequence>MKNLIIVALILVLGSCNSAKNESTKVTQSYSCPMHPEIIGKEGEKCSDCGMDLTEPVTQKPDSKSLKK</sequence>
<accession>A0AAE3GYA1</accession>
<dbReference type="InterPro" id="IPR045800">
    <property type="entry name" value="HMBD"/>
</dbReference>
<keyword evidence="1" id="KW-0732">Signal</keyword>
<dbReference type="GO" id="GO:0046872">
    <property type="term" value="F:metal ion binding"/>
    <property type="evidence" value="ECO:0007669"/>
    <property type="project" value="InterPro"/>
</dbReference>
<comment type="caution">
    <text evidence="3">The sequence shown here is derived from an EMBL/GenBank/DDBJ whole genome shotgun (WGS) entry which is preliminary data.</text>
</comment>
<dbReference type="AlphaFoldDB" id="A0AAE3GYA1"/>
<protein>
    <recommendedName>
        <fullName evidence="2">Heavy metal binding domain-containing protein</fullName>
    </recommendedName>
</protein>
<dbReference type="RefSeq" id="WP_255035244.1">
    <property type="nucleotide sequence ID" value="NZ_RJUF01000001.1"/>
</dbReference>
<organism evidence="3 4">
    <name type="scientific">Lacihabitans soyangensis</name>
    <dbReference type="NCBI Taxonomy" id="869394"/>
    <lineage>
        <taxon>Bacteria</taxon>
        <taxon>Pseudomonadati</taxon>
        <taxon>Bacteroidota</taxon>
        <taxon>Cytophagia</taxon>
        <taxon>Cytophagales</taxon>
        <taxon>Leadbetterellaceae</taxon>
        <taxon>Lacihabitans</taxon>
    </lineage>
</organism>
<evidence type="ECO:0000313" key="4">
    <source>
        <dbReference type="Proteomes" id="UP001204144"/>
    </source>
</evidence>
<dbReference type="Pfam" id="PF19335">
    <property type="entry name" value="HMBD"/>
    <property type="match status" value="1"/>
</dbReference>
<dbReference type="PROSITE" id="PS51257">
    <property type="entry name" value="PROKAR_LIPOPROTEIN"/>
    <property type="match status" value="1"/>
</dbReference>
<feature type="domain" description="Heavy metal binding" evidence="2">
    <location>
        <begin position="30"/>
        <end position="55"/>
    </location>
</feature>
<evidence type="ECO:0000259" key="2">
    <source>
        <dbReference type="Pfam" id="PF19335"/>
    </source>
</evidence>
<evidence type="ECO:0000313" key="3">
    <source>
        <dbReference type="EMBL" id="MCP9761509.1"/>
    </source>
</evidence>
<name>A0AAE3GYA1_9BACT</name>
<reference evidence="3 4" key="1">
    <citation type="submission" date="2018-11" db="EMBL/GenBank/DDBJ databases">
        <title>Novel bacteria species description.</title>
        <authorList>
            <person name="Han J.-H."/>
        </authorList>
    </citation>
    <scope>NUCLEOTIDE SEQUENCE [LARGE SCALE GENOMIC DNA]</scope>
    <source>
        <strain evidence="3 4">KCTC23259</strain>
    </source>
</reference>
<keyword evidence="4" id="KW-1185">Reference proteome</keyword>
<feature type="signal peptide" evidence="1">
    <location>
        <begin position="1"/>
        <end position="19"/>
    </location>
</feature>
<dbReference type="Proteomes" id="UP001204144">
    <property type="component" value="Unassembled WGS sequence"/>
</dbReference>
<proteinExistence type="predicted"/>